<name>A0A315YWM7_SEDFL</name>
<evidence type="ECO:0000313" key="3">
    <source>
        <dbReference type="Proteomes" id="UP000245535"/>
    </source>
</evidence>
<gene>
    <name evidence="2" type="ORF">BC781_11180</name>
</gene>
<keyword evidence="3" id="KW-1185">Reference proteome</keyword>
<keyword evidence="1" id="KW-0732">Signal</keyword>
<sequence length="353" mass="38523">MKKGLIAISLLCLISFSIVGQNRIAPKVEDAGKDTSEEVLTIKNAKTLDTSGTFKTLIIQKGTLNIPSGVILTVREKIVMCTNALLNLDEGASIRVLSEGKESVVLEGNSTIKNEGKIEINGSIILKDFSFYRGRGVLEVKKDFRTESLAEVNIEGEAFFNNLLLNNESNHKFSISEKAKLEVKSKIELTHYSSLEISGLLDGKGSLDVSGKSKIHVIESGHLALAKSASFSKNSIGEIVGKFEVGESLDLFGHSNFIVYGEMKVKQHIHHKQKAVVDISKHGKFMVGDNYYLNDHGEVYVDGEMMVWGSFVSTSKLAKNIFTSAKGVIKVSTQNTLKLDGVNISVEESPTVL</sequence>
<organism evidence="2 3">
    <name type="scientific">Sediminitomix flava</name>
    <dbReference type="NCBI Taxonomy" id="379075"/>
    <lineage>
        <taxon>Bacteria</taxon>
        <taxon>Pseudomonadati</taxon>
        <taxon>Bacteroidota</taxon>
        <taxon>Cytophagia</taxon>
        <taxon>Cytophagales</taxon>
        <taxon>Flammeovirgaceae</taxon>
        <taxon>Sediminitomix</taxon>
    </lineage>
</organism>
<protein>
    <recommendedName>
        <fullName evidence="4">Autotransporter adhesin-like protein</fullName>
    </recommendedName>
</protein>
<reference evidence="2 3" key="1">
    <citation type="submission" date="2018-03" db="EMBL/GenBank/DDBJ databases">
        <title>Genomic Encyclopedia of Archaeal and Bacterial Type Strains, Phase II (KMG-II): from individual species to whole genera.</title>
        <authorList>
            <person name="Goeker M."/>
        </authorList>
    </citation>
    <scope>NUCLEOTIDE SEQUENCE [LARGE SCALE GENOMIC DNA]</scope>
    <source>
        <strain evidence="2 3">DSM 28229</strain>
    </source>
</reference>
<dbReference type="Proteomes" id="UP000245535">
    <property type="component" value="Unassembled WGS sequence"/>
</dbReference>
<evidence type="ECO:0000313" key="2">
    <source>
        <dbReference type="EMBL" id="PWJ34170.1"/>
    </source>
</evidence>
<dbReference type="EMBL" id="QGDO01000011">
    <property type="protein sequence ID" value="PWJ34170.1"/>
    <property type="molecule type" value="Genomic_DNA"/>
</dbReference>
<dbReference type="RefSeq" id="WP_109623003.1">
    <property type="nucleotide sequence ID" value="NZ_QGDO01000011.1"/>
</dbReference>
<accession>A0A315YWM7</accession>
<comment type="caution">
    <text evidence="2">The sequence shown here is derived from an EMBL/GenBank/DDBJ whole genome shotgun (WGS) entry which is preliminary data.</text>
</comment>
<evidence type="ECO:0008006" key="4">
    <source>
        <dbReference type="Google" id="ProtNLM"/>
    </source>
</evidence>
<dbReference type="AlphaFoldDB" id="A0A315YWM7"/>
<evidence type="ECO:0000256" key="1">
    <source>
        <dbReference type="SAM" id="SignalP"/>
    </source>
</evidence>
<proteinExistence type="predicted"/>
<feature type="signal peptide" evidence="1">
    <location>
        <begin position="1"/>
        <end position="20"/>
    </location>
</feature>
<feature type="chain" id="PRO_5016329236" description="Autotransporter adhesin-like protein" evidence="1">
    <location>
        <begin position="21"/>
        <end position="353"/>
    </location>
</feature>